<dbReference type="Gene3D" id="1.10.10.10">
    <property type="entry name" value="Winged helix-like DNA-binding domain superfamily/Winged helix DNA-binding domain"/>
    <property type="match status" value="1"/>
</dbReference>
<dbReference type="SMART" id="SM00348">
    <property type="entry name" value="IRF"/>
    <property type="match status" value="1"/>
</dbReference>
<evidence type="ECO:0000313" key="7">
    <source>
        <dbReference type="Proteomes" id="UP001652642"/>
    </source>
</evidence>
<dbReference type="InterPro" id="IPR019817">
    <property type="entry name" value="Interferon_reg_fac_CS"/>
</dbReference>
<dbReference type="OrthoDB" id="8691508at2759"/>
<dbReference type="InterPro" id="IPR008984">
    <property type="entry name" value="SMAD_FHA_dom_sf"/>
</dbReference>
<dbReference type="PRINTS" id="PR00267">
    <property type="entry name" value="INTFRNREGFCT"/>
</dbReference>
<dbReference type="Proteomes" id="UP001652642">
    <property type="component" value="Chromosome 6"/>
</dbReference>
<evidence type="ECO:0000259" key="6">
    <source>
        <dbReference type="PROSITE" id="PS51507"/>
    </source>
</evidence>
<evidence type="ECO:0000256" key="4">
    <source>
        <dbReference type="ARBA" id="ARBA00023163"/>
    </source>
</evidence>
<sequence>MGAQRPLIVPWLIEKLDAQEYPGVSWLNPERTRFRVPWKHGARQSAVPEDFQIFQDWAIARGRYRPGVDQPTPSEWKRNFRAALNRKEGIEMVQDSSTDSEDPHKVFEIQLNVPINPNGGAGRVVNAPSDDPSSMSTGSQEVFGGRLSSSEDNILENVLSALDLSSSQAEVEDPVWGGSLSDTNPDLSLTATGSPLGPILGTNMYAQEENPACYGDQPPPSLNPVVVTVTPLEQILASPTFETDFEVRAYYRGRMVFTKVFSNTRGLCFVPPGFSGRYPDLVDVVLPDPSPLSDQVQASYTQRLLRGVAPGVLLRIEGKSLCGTRRGPCHVFWSQSEIATENTPRGELSKEKFCPIYSLHQFTEELIGYMEGRNNSPKYTLWLCFGENWPDTEHPWKKKLIMVEVIPKVLEALYDLSQIYGASSLKQNNPDLRISDSLEQPSFLDQLREWKEKMEVESSN</sequence>
<dbReference type="Pfam" id="PF00605">
    <property type="entry name" value="IRF"/>
    <property type="match status" value="1"/>
</dbReference>
<dbReference type="Gene3D" id="2.60.200.10">
    <property type="match status" value="1"/>
</dbReference>
<gene>
    <name evidence="8 9" type="primary">IRF3</name>
</gene>
<name>A0A6J0TMG0_9SAUR</name>
<dbReference type="AlphaFoldDB" id="A0A6J0TMG0"/>
<dbReference type="InterPro" id="IPR019471">
    <property type="entry name" value="Interferon_reg_factor-3"/>
</dbReference>
<evidence type="ECO:0000313" key="8">
    <source>
        <dbReference type="RefSeq" id="XP_020649690.2"/>
    </source>
</evidence>
<dbReference type="GeneID" id="110079174"/>
<dbReference type="InterPro" id="IPR036388">
    <property type="entry name" value="WH-like_DNA-bd_sf"/>
</dbReference>
<dbReference type="SUPFAM" id="SSF46785">
    <property type="entry name" value="Winged helix' DNA-binding domain"/>
    <property type="match status" value="1"/>
</dbReference>
<proteinExistence type="predicted"/>
<comment type="subcellular location">
    <subcellularLocation>
        <location evidence="1">Nucleus</location>
    </subcellularLocation>
</comment>
<protein>
    <submittedName>
        <fullName evidence="8 9">Interferon regulatory factor 3 isoform X1</fullName>
    </submittedName>
</protein>
<dbReference type="SUPFAM" id="SSF49879">
    <property type="entry name" value="SMAD/FHA domain"/>
    <property type="match status" value="1"/>
</dbReference>
<reference evidence="8 9" key="1">
    <citation type="submission" date="2025-05" db="UniProtKB">
        <authorList>
            <consortium name="RefSeq"/>
        </authorList>
    </citation>
    <scope>IDENTIFICATION</scope>
</reference>
<dbReference type="InterPro" id="IPR036390">
    <property type="entry name" value="WH_DNA-bd_sf"/>
</dbReference>
<keyword evidence="2" id="KW-0805">Transcription regulation</keyword>
<dbReference type="GO" id="GO:0000981">
    <property type="term" value="F:DNA-binding transcription factor activity, RNA polymerase II-specific"/>
    <property type="evidence" value="ECO:0007669"/>
    <property type="project" value="TreeGrafter"/>
</dbReference>
<dbReference type="PANTHER" id="PTHR11949">
    <property type="entry name" value="INTERFERON REGULATORY FACTOR"/>
    <property type="match status" value="1"/>
</dbReference>
<evidence type="ECO:0000256" key="5">
    <source>
        <dbReference type="ARBA" id="ARBA00023242"/>
    </source>
</evidence>
<evidence type="ECO:0000256" key="2">
    <source>
        <dbReference type="ARBA" id="ARBA00023015"/>
    </source>
</evidence>
<dbReference type="RefSeq" id="XP_020649691.2">
    <property type="nucleotide sequence ID" value="XM_020794032.2"/>
</dbReference>
<evidence type="ECO:0000256" key="1">
    <source>
        <dbReference type="ARBA" id="ARBA00004123"/>
    </source>
</evidence>
<dbReference type="PROSITE" id="PS51507">
    <property type="entry name" value="IRF_2"/>
    <property type="match status" value="1"/>
</dbReference>
<dbReference type="GO" id="GO:0002376">
    <property type="term" value="P:immune system process"/>
    <property type="evidence" value="ECO:0007669"/>
    <property type="project" value="TreeGrafter"/>
</dbReference>
<dbReference type="CTD" id="3661"/>
<accession>A0A6J0TMG0</accession>
<dbReference type="GO" id="GO:0045944">
    <property type="term" value="P:positive regulation of transcription by RNA polymerase II"/>
    <property type="evidence" value="ECO:0007669"/>
    <property type="project" value="UniProtKB-ARBA"/>
</dbReference>
<dbReference type="InterPro" id="IPR001346">
    <property type="entry name" value="Interferon_reg_fact_DNA-bd_dom"/>
</dbReference>
<dbReference type="SMART" id="SM01243">
    <property type="entry name" value="IRF-3"/>
    <property type="match status" value="1"/>
</dbReference>
<dbReference type="Pfam" id="PF10401">
    <property type="entry name" value="IRF-3"/>
    <property type="match status" value="1"/>
</dbReference>
<feature type="domain" description="IRF tryptophan pentad repeat" evidence="6">
    <location>
        <begin position="5"/>
        <end position="111"/>
    </location>
</feature>
<dbReference type="CDD" id="cd00103">
    <property type="entry name" value="IRF"/>
    <property type="match status" value="1"/>
</dbReference>
<dbReference type="PROSITE" id="PS00601">
    <property type="entry name" value="IRF_1"/>
    <property type="match status" value="1"/>
</dbReference>
<keyword evidence="5" id="KW-0539">Nucleus</keyword>
<dbReference type="KEGG" id="pvt:110079174"/>
<evidence type="ECO:0000313" key="9">
    <source>
        <dbReference type="RefSeq" id="XP_020649691.2"/>
    </source>
</evidence>
<dbReference type="PANTHER" id="PTHR11949:SF1">
    <property type="entry name" value="INTERFERON REGULATORY FACTOR 3"/>
    <property type="match status" value="1"/>
</dbReference>
<dbReference type="RefSeq" id="XP_020649690.2">
    <property type="nucleotide sequence ID" value="XM_020794031.2"/>
</dbReference>
<dbReference type="InterPro" id="IPR017855">
    <property type="entry name" value="SMAD-like_dom_sf"/>
</dbReference>
<keyword evidence="3" id="KW-0238">DNA-binding</keyword>
<organism evidence="7 9">
    <name type="scientific">Pogona vitticeps</name>
    <name type="common">central bearded dragon</name>
    <dbReference type="NCBI Taxonomy" id="103695"/>
    <lineage>
        <taxon>Eukaryota</taxon>
        <taxon>Metazoa</taxon>
        <taxon>Chordata</taxon>
        <taxon>Craniata</taxon>
        <taxon>Vertebrata</taxon>
        <taxon>Euteleostomi</taxon>
        <taxon>Lepidosauria</taxon>
        <taxon>Squamata</taxon>
        <taxon>Bifurcata</taxon>
        <taxon>Unidentata</taxon>
        <taxon>Episquamata</taxon>
        <taxon>Toxicofera</taxon>
        <taxon>Iguania</taxon>
        <taxon>Acrodonta</taxon>
        <taxon>Agamidae</taxon>
        <taxon>Amphibolurinae</taxon>
        <taxon>Pogona</taxon>
    </lineage>
</organism>
<keyword evidence="4" id="KW-0804">Transcription</keyword>
<keyword evidence="7" id="KW-1185">Reference proteome</keyword>
<dbReference type="GO" id="GO:0005634">
    <property type="term" value="C:nucleus"/>
    <property type="evidence" value="ECO:0007669"/>
    <property type="project" value="UniProtKB-SubCell"/>
</dbReference>
<evidence type="ECO:0000256" key="3">
    <source>
        <dbReference type="ARBA" id="ARBA00023125"/>
    </source>
</evidence>
<dbReference type="GO" id="GO:0000978">
    <property type="term" value="F:RNA polymerase II cis-regulatory region sequence-specific DNA binding"/>
    <property type="evidence" value="ECO:0007669"/>
    <property type="project" value="TreeGrafter"/>
</dbReference>